<dbReference type="RefSeq" id="WP_189450811.1">
    <property type="nucleotide sequence ID" value="NZ_BMXY01000004.1"/>
</dbReference>
<dbReference type="Proteomes" id="UP000643403">
    <property type="component" value="Unassembled WGS sequence"/>
</dbReference>
<evidence type="ECO:0000313" key="1">
    <source>
        <dbReference type="EMBL" id="GGZ71019.1"/>
    </source>
</evidence>
<dbReference type="Pfam" id="PF08889">
    <property type="entry name" value="WbqC"/>
    <property type="match status" value="1"/>
</dbReference>
<name>A0ABQ3C781_9GAMM</name>
<keyword evidence="2" id="KW-1185">Reference proteome</keyword>
<evidence type="ECO:0000313" key="2">
    <source>
        <dbReference type="Proteomes" id="UP000643403"/>
    </source>
</evidence>
<protein>
    <recommendedName>
        <fullName evidence="3">WbqC-like protein family protein</fullName>
    </recommendedName>
</protein>
<comment type="caution">
    <text evidence="1">The sequence shown here is derived from an EMBL/GenBank/DDBJ whole genome shotgun (WGS) entry which is preliminary data.</text>
</comment>
<dbReference type="EMBL" id="BMXY01000004">
    <property type="protein sequence ID" value="GGZ71019.1"/>
    <property type="molecule type" value="Genomic_DNA"/>
</dbReference>
<dbReference type="InterPro" id="IPR014985">
    <property type="entry name" value="WbqC"/>
</dbReference>
<gene>
    <name evidence="1" type="ORF">GCM10008101_26730</name>
</gene>
<reference evidence="2" key="1">
    <citation type="journal article" date="2019" name="Int. J. Syst. Evol. Microbiol.">
        <title>The Global Catalogue of Microorganisms (GCM) 10K type strain sequencing project: providing services to taxonomists for standard genome sequencing and annotation.</title>
        <authorList>
            <consortium name="The Broad Institute Genomics Platform"/>
            <consortium name="The Broad Institute Genome Sequencing Center for Infectious Disease"/>
            <person name="Wu L."/>
            <person name="Ma J."/>
        </authorList>
    </citation>
    <scope>NUCLEOTIDE SEQUENCE [LARGE SCALE GENOMIC DNA]</scope>
    <source>
        <strain evidence="2">KCTC 22558</strain>
    </source>
</reference>
<proteinExistence type="predicted"/>
<evidence type="ECO:0008006" key="3">
    <source>
        <dbReference type="Google" id="ProtNLM"/>
    </source>
</evidence>
<sequence length="234" mass="27565">MTDLRVAVLQSSYIPWKGYFDLIHDVDLFIFYDDVQFTRQDWRTRNRIKTAQGTQWLSIPAGTRIDRLICEVELADPSWQKKHWASIQQAYSKSPQFSRYAGFFEDIYLSRPWTSLSEFNQHVTRRIARDLLGIDTEFRDSREFRASGQRLDRLLDLLQRAGATHYLSGPAARSYIDPTRFEAADIALEYKDYAGYPEYSQRYPPFEHAVSIVDLLFCVGEDAPHYIWGWRDDR</sequence>
<accession>A0ABQ3C781</accession>
<organism evidence="1 2">
    <name type="scientific">Cognatilysobacter xinjiangensis</name>
    <dbReference type="NCBI Taxonomy" id="546892"/>
    <lineage>
        <taxon>Bacteria</taxon>
        <taxon>Pseudomonadati</taxon>
        <taxon>Pseudomonadota</taxon>
        <taxon>Gammaproteobacteria</taxon>
        <taxon>Lysobacterales</taxon>
        <taxon>Lysobacteraceae</taxon>
        <taxon>Cognatilysobacter</taxon>
    </lineage>
</organism>